<feature type="region of interest" description="Disordered" evidence="1">
    <location>
        <begin position="638"/>
        <end position="696"/>
    </location>
</feature>
<feature type="compositionally biased region" description="Low complexity" evidence="1">
    <location>
        <begin position="809"/>
        <end position="825"/>
    </location>
</feature>
<feature type="compositionally biased region" description="Polar residues" evidence="1">
    <location>
        <begin position="162"/>
        <end position="181"/>
    </location>
</feature>
<feature type="compositionally biased region" description="Polar residues" evidence="1">
    <location>
        <begin position="879"/>
        <end position="903"/>
    </location>
</feature>
<protein>
    <submittedName>
        <fullName evidence="2">Uncharacterized protein</fullName>
    </submittedName>
</protein>
<keyword evidence="3" id="KW-1185">Reference proteome</keyword>
<evidence type="ECO:0000256" key="1">
    <source>
        <dbReference type="SAM" id="MobiDB-lite"/>
    </source>
</evidence>
<feature type="region of interest" description="Disordered" evidence="1">
    <location>
        <begin position="147"/>
        <end position="372"/>
    </location>
</feature>
<evidence type="ECO:0000313" key="3">
    <source>
        <dbReference type="Proteomes" id="UP001212997"/>
    </source>
</evidence>
<sequence>MSPSRSHTVGGVVEPPAQQDEDDDICPVCESECTCGNRQDLEVPSVANASVPHPPALQISTARPPLKIKLTLPPHLKVRQDHALDNHTASHGEPHSSTPVLANSSRAQTISPPLPKRRGRPPKAVVAAREAARLSSQVVVLPQPNSPFAQIIPDKKAPVSRPGNQRARNAPSTVLLTQSKGAQRANPRSAHTRHPTVTSTQKRGPADHGSDSDAYPTFVSAASSSSLTDSSESSEGDSSSSEESSDAATEEEPRNKPRHQRVPGKQTDNSDPESAQKRRDYGSGGRWEIRSRMRSVGPEEDVLGESAEGSSDDGGVDDDDDEEDNAENDEVDDAEADVEDDSHAEIDEDDDDPPTLDGKLGVSFGGWSEDDEESSFDADIFFANLDGSSDSSCSPAPSHAQLPSGPRRDFDFGASFSADEDDALLLMDIDSSVHIRRGHGEIEFSIPIDDLPFSWADQHEDTTFKEASHGASDSDVDMTVGSRSGSSTEDLSNMTDGGVVLEETEGDTTEDELVDANGLPNPRAMMLFRWPATVSAIDPRSTVSTSKVTQLDPPHDASPSTRIALATFSALPASPPPTPADILSGRRFSMDDYEEMEGRQLHFGHIARPAGAYMGHFVKESGAQSFAVVDGSGVDTPSPFPRTNVHKCRKSSLHHPSTANECSDMVTREDAPSSQEISQTSDGLHLPPASSDENSLNQFTSESLVSDAIELDDVLDPSFLNLDMSHLERATEGDNTLLSAPNPHLKSFNRWDRIPVATFRQTRESAPMPRDGSETRNTSMAHTILGTPKPEGKSTKLSQRWKGKGIYRPGGSPSLRPPSELSPFSTHNDPQNQQNKSRKEPRKDRTSSKRKIVSKSASRHVQQPHQHHHHHNHYPNMKTRGTSSIQRTNFFAPSGSSTSHLTP</sequence>
<dbReference type="AlphaFoldDB" id="A0AAD5V968"/>
<comment type="caution">
    <text evidence="2">The sequence shown here is derived from an EMBL/GenBank/DDBJ whole genome shotgun (WGS) entry which is preliminary data.</text>
</comment>
<gene>
    <name evidence="2" type="ORF">NLI96_g1988</name>
</gene>
<feature type="compositionally biased region" description="Polar residues" evidence="1">
    <location>
        <begin position="826"/>
        <end position="835"/>
    </location>
</feature>
<evidence type="ECO:0000313" key="2">
    <source>
        <dbReference type="EMBL" id="KAJ3489640.1"/>
    </source>
</evidence>
<feature type="compositionally biased region" description="Low complexity" evidence="1">
    <location>
        <begin position="220"/>
        <end position="242"/>
    </location>
</feature>
<name>A0AAD5V968_9APHY</name>
<feature type="compositionally biased region" description="Basic and acidic residues" evidence="1">
    <location>
        <begin position="837"/>
        <end position="847"/>
    </location>
</feature>
<feature type="compositionally biased region" description="Low complexity" evidence="1">
    <location>
        <begin position="386"/>
        <end position="398"/>
    </location>
</feature>
<reference evidence="2" key="1">
    <citation type="submission" date="2022-07" db="EMBL/GenBank/DDBJ databases">
        <title>Genome Sequence of Physisporinus lineatus.</title>
        <authorList>
            <person name="Buettner E."/>
        </authorList>
    </citation>
    <scope>NUCLEOTIDE SEQUENCE</scope>
    <source>
        <strain evidence="2">VT162</strain>
    </source>
</reference>
<feature type="region of interest" description="Disordered" evidence="1">
    <location>
        <begin position="86"/>
        <end position="125"/>
    </location>
</feature>
<accession>A0AAD5V968</accession>
<feature type="compositionally biased region" description="Acidic residues" evidence="1">
    <location>
        <begin position="310"/>
        <end position="354"/>
    </location>
</feature>
<proteinExistence type="predicted"/>
<feature type="region of interest" description="Disordered" evidence="1">
    <location>
        <begin position="386"/>
        <end position="407"/>
    </location>
</feature>
<feature type="region of interest" description="Disordered" evidence="1">
    <location>
        <begin position="1"/>
        <end position="23"/>
    </location>
</feature>
<feature type="compositionally biased region" description="Polar residues" evidence="1">
    <location>
        <begin position="95"/>
        <end position="111"/>
    </location>
</feature>
<feature type="region of interest" description="Disordered" evidence="1">
    <location>
        <begin position="462"/>
        <end position="494"/>
    </location>
</feature>
<organism evidence="2 3">
    <name type="scientific">Meripilus lineatus</name>
    <dbReference type="NCBI Taxonomy" id="2056292"/>
    <lineage>
        <taxon>Eukaryota</taxon>
        <taxon>Fungi</taxon>
        <taxon>Dikarya</taxon>
        <taxon>Basidiomycota</taxon>
        <taxon>Agaricomycotina</taxon>
        <taxon>Agaricomycetes</taxon>
        <taxon>Polyporales</taxon>
        <taxon>Meripilaceae</taxon>
        <taxon>Meripilus</taxon>
    </lineage>
</organism>
<dbReference type="Proteomes" id="UP001212997">
    <property type="component" value="Unassembled WGS sequence"/>
</dbReference>
<feature type="compositionally biased region" description="Polar residues" evidence="1">
    <location>
        <begin position="481"/>
        <end position="494"/>
    </location>
</feature>
<feature type="compositionally biased region" description="Basic residues" evidence="1">
    <location>
        <begin position="644"/>
        <end position="653"/>
    </location>
</feature>
<dbReference type="EMBL" id="JANAWD010000041">
    <property type="protein sequence ID" value="KAJ3489640.1"/>
    <property type="molecule type" value="Genomic_DNA"/>
</dbReference>
<feature type="compositionally biased region" description="Basic and acidic residues" evidence="1">
    <location>
        <begin position="274"/>
        <end position="291"/>
    </location>
</feature>
<feature type="region of interest" description="Disordered" evidence="1">
    <location>
        <begin position="782"/>
        <end position="903"/>
    </location>
</feature>
<feature type="compositionally biased region" description="Polar residues" evidence="1">
    <location>
        <begin position="672"/>
        <end position="682"/>
    </location>
</feature>